<dbReference type="InterPro" id="IPR012337">
    <property type="entry name" value="RNaseH-like_sf"/>
</dbReference>
<gene>
    <name evidence="2" type="ORF">DWX31_01025</name>
</gene>
<sequence>MSPAVPKVLERYVHAEEPNRKWLTDITGFAIPAEKVYLFLILDCFYGMLPGWTIGISPDTNLVDSMLDQSVSSLREVEHPIVNSDRGCHY</sequence>
<dbReference type="OrthoDB" id="568465at2"/>
<feature type="domain" description="Integrase catalytic" evidence="1">
    <location>
        <begin position="14"/>
        <end position="90"/>
    </location>
</feature>
<dbReference type="Proteomes" id="UP000261023">
    <property type="component" value="Unassembled WGS sequence"/>
</dbReference>
<organism evidence="2 3">
    <name type="scientific">Hungatella hathewayi</name>
    <dbReference type="NCBI Taxonomy" id="154046"/>
    <lineage>
        <taxon>Bacteria</taxon>
        <taxon>Bacillati</taxon>
        <taxon>Bacillota</taxon>
        <taxon>Clostridia</taxon>
        <taxon>Lachnospirales</taxon>
        <taxon>Lachnospiraceae</taxon>
        <taxon>Hungatella</taxon>
    </lineage>
</organism>
<dbReference type="EMBL" id="QTJW01000001">
    <property type="protein sequence ID" value="RGD72462.1"/>
    <property type="molecule type" value="Genomic_DNA"/>
</dbReference>
<comment type="caution">
    <text evidence="2">The sequence shown here is derived from an EMBL/GenBank/DDBJ whole genome shotgun (WGS) entry which is preliminary data.</text>
</comment>
<dbReference type="Pfam" id="PF00665">
    <property type="entry name" value="rve"/>
    <property type="match status" value="1"/>
</dbReference>
<dbReference type="PANTHER" id="PTHR46889:SF5">
    <property type="entry name" value="INTEGRASE PROTEIN"/>
    <property type="match status" value="1"/>
</dbReference>
<dbReference type="InterPro" id="IPR001584">
    <property type="entry name" value="Integrase_cat-core"/>
</dbReference>
<name>A0A3E3DT74_9FIRM</name>
<proteinExistence type="predicted"/>
<dbReference type="AlphaFoldDB" id="A0A3E3DT74"/>
<dbReference type="GO" id="GO:0015074">
    <property type="term" value="P:DNA integration"/>
    <property type="evidence" value="ECO:0007669"/>
    <property type="project" value="InterPro"/>
</dbReference>
<accession>A0A3E3DT74</accession>
<reference evidence="2 3" key="1">
    <citation type="submission" date="2018-08" db="EMBL/GenBank/DDBJ databases">
        <title>A genome reference for cultivated species of the human gut microbiota.</title>
        <authorList>
            <person name="Zou Y."/>
            <person name="Xue W."/>
            <person name="Luo G."/>
        </authorList>
    </citation>
    <scope>NUCLEOTIDE SEQUENCE [LARGE SCALE GENOMIC DNA]</scope>
    <source>
        <strain evidence="2 3">AF19-13AC</strain>
    </source>
</reference>
<evidence type="ECO:0000259" key="1">
    <source>
        <dbReference type="PROSITE" id="PS50994"/>
    </source>
</evidence>
<dbReference type="SUPFAM" id="SSF53098">
    <property type="entry name" value="Ribonuclease H-like"/>
    <property type="match status" value="1"/>
</dbReference>
<dbReference type="PROSITE" id="PS50994">
    <property type="entry name" value="INTEGRASE"/>
    <property type="match status" value="1"/>
</dbReference>
<evidence type="ECO:0000313" key="2">
    <source>
        <dbReference type="EMBL" id="RGD72462.1"/>
    </source>
</evidence>
<protein>
    <recommendedName>
        <fullName evidence="1">Integrase catalytic domain-containing protein</fullName>
    </recommendedName>
</protein>
<evidence type="ECO:0000313" key="3">
    <source>
        <dbReference type="Proteomes" id="UP000261023"/>
    </source>
</evidence>
<dbReference type="InterPro" id="IPR050900">
    <property type="entry name" value="Transposase_IS3/IS150/IS904"/>
</dbReference>
<dbReference type="PANTHER" id="PTHR46889">
    <property type="entry name" value="TRANSPOSASE INSF FOR INSERTION SEQUENCE IS3B-RELATED"/>
    <property type="match status" value="1"/>
</dbReference>